<protein>
    <recommendedName>
        <fullName evidence="3">DNA-binding protein</fullName>
    </recommendedName>
</protein>
<keyword evidence="2" id="KW-1185">Reference proteome</keyword>
<dbReference type="EMBL" id="CP124685">
    <property type="protein sequence ID" value="WGX76519.1"/>
    <property type="molecule type" value="Genomic_DNA"/>
</dbReference>
<dbReference type="Proteomes" id="UP001239169">
    <property type="component" value="Chromosome"/>
</dbReference>
<evidence type="ECO:0000313" key="1">
    <source>
        <dbReference type="EMBL" id="WGX76519.1"/>
    </source>
</evidence>
<sequence length="109" mass="13087">MKQIDWLHALANKKYLTKKQFDTLINNKYVENHSYFSGDINSDIYILTVSEEGWDKGFYDKRFLVNVIKDDFICECDGYLEYIENQVEDMDTMLLRCSKCENIIEKYRD</sequence>
<gene>
    <name evidence="1" type="ORF">QJS64_05015</name>
</gene>
<evidence type="ECO:0000313" key="2">
    <source>
        <dbReference type="Proteomes" id="UP001239169"/>
    </source>
</evidence>
<accession>A0ABY8R4N4</accession>
<name>A0ABY8R4N4_PARBF</name>
<organism evidence="1 2">
    <name type="scientific">Paraclostridium bifermentans</name>
    <name type="common">Clostridium bifermentans</name>
    <dbReference type="NCBI Taxonomy" id="1490"/>
    <lineage>
        <taxon>Bacteria</taxon>
        <taxon>Bacillati</taxon>
        <taxon>Bacillota</taxon>
        <taxon>Clostridia</taxon>
        <taxon>Peptostreptococcales</taxon>
        <taxon>Peptostreptococcaceae</taxon>
        <taxon>Paraclostridium</taxon>
    </lineage>
</organism>
<reference evidence="1 2" key="1">
    <citation type="submission" date="2023-04" db="EMBL/GenBank/DDBJ databases">
        <title>Bacteria Genome Submission.</title>
        <authorList>
            <person name="Isaac P."/>
        </authorList>
    </citation>
    <scope>NUCLEOTIDE SEQUENCE [LARGE SCALE GENOMIC DNA]</scope>
    <source>
        <strain evidence="1 2">SampleS7P1</strain>
    </source>
</reference>
<evidence type="ECO:0008006" key="3">
    <source>
        <dbReference type="Google" id="ProtNLM"/>
    </source>
</evidence>
<proteinExistence type="predicted"/>